<reference evidence="3" key="2">
    <citation type="submission" date="2025-09" db="UniProtKB">
        <authorList>
            <consortium name="Ensembl"/>
        </authorList>
    </citation>
    <scope>IDENTIFICATION</scope>
</reference>
<dbReference type="PANTHER" id="PTHR23101">
    <property type="entry name" value="RAB GDP/GTP EXCHANGE FACTOR"/>
    <property type="match status" value="1"/>
</dbReference>
<reference evidence="3" key="1">
    <citation type="submission" date="2025-08" db="UniProtKB">
        <authorList>
            <consortium name="Ensembl"/>
        </authorList>
    </citation>
    <scope>IDENTIFICATION</scope>
</reference>
<name>A0A8C5S1W1_LATLA</name>
<dbReference type="Proteomes" id="UP000694406">
    <property type="component" value="Unplaced"/>
</dbReference>
<dbReference type="GO" id="GO:0031267">
    <property type="term" value="F:small GTPase binding"/>
    <property type="evidence" value="ECO:0007669"/>
    <property type="project" value="TreeGrafter"/>
</dbReference>
<dbReference type="AlphaFoldDB" id="A0A8C5S1W1"/>
<dbReference type="GO" id="GO:0007165">
    <property type="term" value="P:signal transduction"/>
    <property type="evidence" value="ECO:0007669"/>
    <property type="project" value="InterPro"/>
</dbReference>
<dbReference type="Ensembl" id="ENSLLTT00000012444.1">
    <property type="protein sequence ID" value="ENSLLTP00000011972.1"/>
    <property type="gene ID" value="ENSLLTG00000009210.1"/>
</dbReference>
<evidence type="ECO:0000313" key="3">
    <source>
        <dbReference type="Ensembl" id="ENSLLTP00000011972.1"/>
    </source>
</evidence>
<dbReference type="Gene3D" id="3.10.20.90">
    <property type="entry name" value="Phosphatidylinositol 3-kinase Catalytic Subunit, Chain A, domain 1"/>
    <property type="match status" value="1"/>
</dbReference>
<dbReference type="GO" id="GO:0016192">
    <property type="term" value="P:vesicle-mediated transport"/>
    <property type="evidence" value="ECO:0007669"/>
    <property type="project" value="InterPro"/>
</dbReference>
<dbReference type="GeneTree" id="ENSGT00940000162381"/>
<keyword evidence="4" id="KW-1185">Reference proteome</keyword>
<dbReference type="GO" id="GO:0005085">
    <property type="term" value="F:guanyl-nucleotide exchange factor activity"/>
    <property type="evidence" value="ECO:0007669"/>
    <property type="project" value="InterPro"/>
</dbReference>
<feature type="compositionally biased region" description="Basic and acidic residues" evidence="1">
    <location>
        <begin position="221"/>
        <end position="237"/>
    </location>
</feature>
<dbReference type="GO" id="GO:0005829">
    <property type="term" value="C:cytosol"/>
    <property type="evidence" value="ECO:0007669"/>
    <property type="project" value="TreeGrafter"/>
</dbReference>
<dbReference type="InterPro" id="IPR045046">
    <property type="entry name" value="Vps9-like"/>
</dbReference>
<proteinExistence type="predicted"/>
<dbReference type="Pfam" id="PF00788">
    <property type="entry name" value="RA"/>
    <property type="match status" value="1"/>
</dbReference>
<evidence type="ECO:0000256" key="1">
    <source>
        <dbReference type="SAM" id="MobiDB-lite"/>
    </source>
</evidence>
<evidence type="ECO:0000313" key="4">
    <source>
        <dbReference type="Proteomes" id="UP000694406"/>
    </source>
</evidence>
<dbReference type="GO" id="GO:0030139">
    <property type="term" value="C:endocytic vesicle"/>
    <property type="evidence" value="ECO:0007669"/>
    <property type="project" value="TreeGrafter"/>
</dbReference>
<feature type="region of interest" description="Disordered" evidence="1">
    <location>
        <begin position="218"/>
        <end position="237"/>
    </location>
</feature>
<dbReference type="SMART" id="SM00314">
    <property type="entry name" value="RA"/>
    <property type="match status" value="1"/>
</dbReference>
<dbReference type="InterPro" id="IPR000159">
    <property type="entry name" value="RA_dom"/>
</dbReference>
<organism evidence="3 4">
    <name type="scientific">Laticauda laticaudata</name>
    <name type="common">Blue-ringed sea krait</name>
    <name type="synonym">Blue-lipped sea krait</name>
    <dbReference type="NCBI Taxonomy" id="8630"/>
    <lineage>
        <taxon>Eukaryota</taxon>
        <taxon>Metazoa</taxon>
        <taxon>Chordata</taxon>
        <taxon>Craniata</taxon>
        <taxon>Vertebrata</taxon>
        <taxon>Euteleostomi</taxon>
        <taxon>Lepidosauria</taxon>
        <taxon>Squamata</taxon>
        <taxon>Bifurcata</taxon>
        <taxon>Unidentata</taxon>
        <taxon>Episquamata</taxon>
        <taxon>Toxicofera</taxon>
        <taxon>Serpentes</taxon>
        <taxon>Colubroidea</taxon>
        <taxon>Elapidae</taxon>
        <taxon>Laticaudinae</taxon>
        <taxon>Laticauda</taxon>
    </lineage>
</organism>
<evidence type="ECO:0000259" key="2">
    <source>
        <dbReference type="PROSITE" id="PS50200"/>
    </source>
</evidence>
<protein>
    <recommendedName>
        <fullName evidence="2">Ras-associating domain-containing protein</fullName>
    </recommendedName>
</protein>
<dbReference type="PANTHER" id="PTHR23101:SF72">
    <property type="entry name" value="RAS AND RAB INTERACTOR-LIKE PROTEIN"/>
    <property type="match status" value="1"/>
</dbReference>
<feature type="domain" description="Ras-associating" evidence="2">
    <location>
        <begin position="120"/>
        <end position="202"/>
    </location>
</feature>
<accession>A0A8C5S1W1</accession>
<dbReference type="PROSITE" id="PS50200">
    <property type="entry name" value="RA"/>
    <property type="match status" value="1"/>
</dbReference>
<sequence>MTLALSPGDEEDKKLMRPNLILGVNMVLPKVLQKPYCHSDFFPETFPVFPRSYPPFPSSSVLGGYYLTTWFGALYHIENFRAAFTITRQISVEAQHSIHQWHRRRTIHHHHRRNLQHTLYVSFHEPFNNQKTISVPPNMTTALVCAACAEKYGVSDSAAYGLFLVSDSSTQLLAEDSCPQKVRADLLQREGSANFIYKPKNSTLPASGSSLLQETVNLTESHNKPLERVGMEQLKGD</sequence>